<keyword evidence="5" id="KW-0347">Helicase</keyword>
<evidence type="ECO:0000256" key="5">
    <source>
        <dbReference type="ARBA" id="ARBA00022806"/>
    </source>
</evidence>
<dbReference type="InterPro" id="IPR027417">
    <property type="entry name" value="P-loop_NTPase"/>
</dbReference>
<dbReference type="EMBL" id="GG738863">
    <property type="protein sequence ID" value="EFC45393.1"/>
    <property type="molecule type" value="Genomic_DNA"/>
</dbReference>
<feature type="region of interest" description="Disordered" evidence="9">
    <location>
        <begin position="756"/>
        <end position="919"/>
    </location>
</feature>
<dbReference type="eggNOG" id="KOG1016">
    <property type="taxonomic scope" value="Eukaryota"/>
</dbReference>
<keyword evidence="8" id="KW-0539">Nucleus</keyword>
<dbReference type="STRING" id="5762.D2VCZ8"/>
<evidence type="ECO:0000256" key="8">
    <source>
        <dbReference type="ARBA" id="ARBA00023242"/>
    </source>
</evidence>
<dbReference type="RefSeq" id="XP_002678137.1">
    <property type="nucleotide sequence ID" value="XM_002678091.1"/>
</dbReference>
<feature type="compositionally biased region" description="Basic and acidic residues" evidence="9">
    <location>
        <begin position="769"/>
        <end position="781"/>
    </location>
</feature>
<reference evidence="11 12" key="1">
    <citation type="journal article" date="2010" name="Cell">
        <title>The genome of Naegleria gruberi illuminates early eukaryotic versatility.</title>
        <authorList>
            <person name="Fritz-Laylin L.K."/>
            <person name="Prochnik S.E."/>
            <person name="Ginger M.L."/>
            <person name="Dacks J.B."/>
            <person name="Carpenter M.L."/>
            <person name="Field M.C."/>
            <person name="Kuo A."/>
            <person name="Paredez A."/>
            <person name="Chapman J."/>
            <person name="Pham J."/>
            <person name="Shu S."/>
            <person name="Neupane R."/>
            <person name="Cipriano M."/>
            <person name="Mancuso J."/>
            <person name="Tu H."/>
            <person name="Salamov A."/>
            <person name="Lindquist E."/>
            <person name="Shapiro H."/>
            <person name="Lucas S."/>
            <person name="Grigoriev I.V."/>
            <person name="Cande W.Z."/>
            <person name="Fulton C."/>
            <person name="Rokhsar D.S."/>
            <person name="Dawson S.C."/>
        </authorList>
    </citation>
    <scope>NUCLEOTIDE SEQUENCE [LARGE SCALE GENOMIC DNA]</scope>
    <source>
        <strain evidence="11 12">NEG-M</strain>
    </source>
</reference>
<evidence type="ECO:0000256" key="1">
    <source>
        <dbReference type="ARBA" id="ARBA00004123"/>
    </source>
</evidence>
<feature type="compositionally biased region" description="Basic and acidic residues" evidence="9">
    <location>
        <begin position="816"/>
        <end position="919"/>
    </location>
</feature>
<dbReference type="SUPFAM" id="SSF52540">
    <property type="entry name" value="P-loop containing nucleoside triphosphate hydrolases"/>
    <property type="match status" value="2"/>
</dbReference>
<feature type="domain" description="SNF2 N-terminal" evidence="10">
    <location>
        <begin position="276"/>
        <end position="411"/>
    </location>
</feature>
<accession>D2VCZ8</accession>
<evidence type="ECO:0000256" key="3">
    <source>
        <dbReference type="ARBA" id="ARBA00022741"/>
    </source>
</evidence>
<dbReference type="InterPro" id="IPR038718">
    <property type="entry name" value="SNF2-like_sf"/>
</dbReference>
<dbReference type="GO" id="GO:0003677">
    <property type="term" value="F:DNA binding"/>
    <property type="evidence" value="ECO:0007669"/>
    <property type="project" value="UniProtKB-KW"/>
</dbReference>
<keyword evidence="3" id="KW-0547">Nucleotide-binding</keyword>
<evidence type="ECO:0000313" key="12">
    <source>
        <dbReference type="Proteomes" id="UP000006671"/>
    </source>
</evidence>
<feature type="compositionally biased region" description="Low complexity" evidence="9">
    <location>
        <begin position="82"/>
        <end position="94"/>
    </location>
</feature>
<feature type="compositionally biased region" description="Basic and acidic residues" evidence="9">
    <location>
        <begin position="681"/>
        <end position="693"/>
    </location>
</feature>
<comment type="subcellular location">
    <subcellularLocation>
        <location evidence="1">Nucleus</location>
    </subcellularLocation>
</comment>
<dbReference type="InterPro" id="IPR049730">
    <property type="entry name" value="SNF2/RAD54-like_C"/>
</dbReference>
<dbReference type="GO" id="GO:0016887">
    <property type="term" value="F:ATP hydrolysis activity"/>
    <property type="evidence" value="ECO:0007669"/>
    <property type="project" value="InterPro"/>
</dbReference>
<gene>
    <name evidence="11" type="ORF">NAEGRDRAFT_48540</name>
</gene>
<feature type="region of interest" description="Disordered" evidence="9">
    <location>
        <begin position="37"/>
        <end position="104"/>
    </location>
</feature>
<keyword evidence="12" id="KW-1185">Reference proteome</keyword>
<dbReference type="InterPro" id="IPR044574">
    <property type="entry name" value="ARIP4-like"/>
</dbReference>
<feature type="compositionally biased region" description="Basic residues" evidence="9">
    <location>
        <begin position="70"/>
        <end position="81"/>
    </location>
</feature>
<evidence type="ECO:0000256" key="4">
    <source>
        <dbReference type="ARBA" id="ARBA00022801"/>
    </source>
</evidence>
<dbReference type="PANTHER" id="PTHR45797">
    <property type="entry name" value="RAD54-LIKE"/>
    <property type="match status" value="1"/>
</dbReference>
<dbReference type="OrthoDB" id="2020972at2759"/>
<dbReference type="InParanoid" id="D2VCZ8"/>
<feature type="compositionally biased region" description="Basic and acidic residues" evidence="9">
    <location>
        <begin position="457"/>
        <end position="470"/>
    </location>
</feature>
<dbReference type="AlphaFoldDB" id="D2VCZ8"/>
<comment type="similarity">
    <text evidence="2">Belongs to the SNF2/RAD54 helicase family.</text>
</comment>
<sequence length="919" mass="107506">MDRGGSSSSQNDLMNSPNNTNPTNLDLFNIIKELVTKVNNNNSSEPKKKKKEEKKSKKEDKKDVKTKENKKTKKNEKKKKSQQLSPSTPPLLEQPLPPPSVEIPIPSAEVLDDLTPPIMEETCEVSLLAQPNFVEQMLQMDEIEEDRMYESHSHYEPGDEYENVMDLDEAEYCDISDEDPERIEHAREEDLLKRKEEEECTNEDLLGLSKQFPQMMLDKLYSHQKRGVKFLWENLAKGNGCILADFMGMGKTLQTASTLCVDEDFKEYLLNPGPDVIVLDEGHKIRHLSSKITRALNSVNTQKRIILTGYPFQNNLLEYWTMINFVCPMYLGEKNEFKRKYSKPIQKGQLSKIPYERRIARRRSWLLYEKVKSIILRRDASLLKKLLPQKQEILLTLSNSEIQRKMYKILIDSLKLIGKPSIFWTYDVVIMLCNHPDVLYNYYKWKEKQAETQKIEKEAKDSKKKEKESYSAEEETNNGEVFDPSIDDEEIESYIDKEVDTGEEGKEPQKKDSTEAIAKTILSEIFKCPENMGYKRGALDNGGKMILLFSVMFQCKSVGDRLIVFSRSINTLNFIENTLKRYNKDKDAKGQLNFMRFDGSTPFDQRQSCIDKINDNTNNITVLLISTLAGCEENTKWIKRADFRDQLLRDDPLNILTEEEKQLAHSENEFESVYGAKRNYDRKKVDSTQEQKAKATTVPTIPKRPEEPINTNYLKDQESLWLRRQQIIVEKETVEASKLLQILQTKDIPLTVVPEKQVVSTPPSTPESKLSHSKFEKEKNNIMKQLVSKNKVNPVPKNHRPSSSNTTSFEDPYELEMERSRTQSEFQKKRPYKDVNDSKGGEYRNNRNHPPYDSRDYNSRDRRDYRENHKDRDYRDNRDNKERNSYYRDSSRDNTDKDNRDQRDKRPNNYDTSKRYKKY</sequence>
<dbReference type="PANTHER" id="PTHR45797:SF1">
    <property type="entry name" value="HELICASE ARIP4"/>
    <property type="match status" value="1"/>
</dbReference>
<dbReference type="CDD" id="cd18793">
    <property type="entry name" value="SF2_C_SNF"/>
    <property type="match status" value="1"/>
</dbReference>
<evidence type="ECO:0000256" key="9">
    <source>
        <dbReference type="SAM" id="MobiDB-lite"/>
    </source>
</evidence>
<organism evidence="12">
    <name type="scientific">Naegleria gruberi</name>
    <name type="common">Amoeba</name>
    <dbReference type="NCBI Taxonomy" id="5762"/>
    <lineage>
        <taxon>Eukaryota</taxon>
        <taxon>Discoba</taxon>
        <taxon>Heterolobosea</taxon>
        <taxon>Tetramitia</taxon>
        <taxon>Eutetramitia</taxon>
        <taxon>Vahlkampfiidae</taxon>
        <taxon>Naegleria</taxon>
    </lineage>
</organism>
<dbReference type="VEuPathDB" id="AmoebaDB:NAEGRDRAFT_48540"/>
<name>D2VCZ8_NAEGR</name>
<evidence type="ECO:0000259" key="10">
    <source>
        <dbReference type="Pfam" id="PF00176"/>
    </source>
</evidence>
<evidence type="ECO:0000256" key="7">
    <source>
        <dbReference type="ARBA" id="ARBA00023125"/>
    </source>
</evidence>
<evidence type="ECO:0000256" key="6">
    <source>
        <dbReference type="ARBA" id="ARBA00022840"/>
    </source>
</evidence>
<keyword evidence="6" id="KW-0067">ATP-binding</keyword>
<evidence type="ECO:0000256" key="2">
    <source>
        <dbReference type="ARBA" id="ARBA00007025"/>
    </source>
</evidence>
<dbReference type="GeneID" id="8857476"/>
<feature type="domain" description="SNF2 N-terminal" evidence="10">
    <location>
        <begin position="223"/>
        <end position="259"/>
    </location>
</feature>
<proteinExistence type="inferred from homology"/>
<evidence type="ECO:0000313" key="11">
    <source>
        <dbReference type="EMBL" id="EFC45393.1"/>
    </source>
</evidence>
<dbReference type="InterPro" id="IPR000330">
    <property type="entry name" value="SNF2_N"/>
</dbReference>
<feature type="compositionally biased region" description="Polar residues" evidence="9">
    <location>
        <begin position="758"/>
        <end position="768"/>
    </location>
</feature>
<keyword evidence="4" id="KW-0378">Hydrolase</keyword>
<feature type="region of interest" description="Disordered" evidence="9">
    <location>
        <begin position="1"/>
        <end position="25"/>
    </location>
</feature>
<dbReference type="KEGG" id="ngr:NAEGRDRAFT_48540"/>
<dbReference type="Pfam" id="PF00176">
    <property type="entry name" value="SNF2-rel_dom"/>
    <property type="match status" value="2"/>
</dbReference>
<keyword evidence="7" id="KW-0238">DNA-binding</keyword>
<dbReference type="GO" id="GO:0004386">
    <property type="term" value="F:helicase activity"/>
    <property type="evidence" value="ECO:0007669"/>
    <property type="project" value="UniProtKB-KW"/>
</dbReference>
<dbReference type="Proteomes" id="UP000006671">
    <property type="component" value="Unassembled WGS sequence"/>
</dbReference>
<dbReference type="GO" id="GO:0005634">
    <property type="term" value="C:nucleus"/>
    <property type="evidence" value="ECO:0007669"/>
    <property type="project" value="UniProtKB-SubCell"/>
</dbReference>
<protein>
    <submittedName>
        <fullName evidence="11">Predicted protein</fullName>
    </submittedName>
</protein>
<feature type="region of interest" description="Disordered" evidence="9">
    <location>
        <begin position="457"/>
        <end position="484"/>
    </location>
</feature>
<dbReference type="Gene3D" id="3.40.50.10810">
    <property type="entry name" value="Tandem AAA-ATPase domain"/>
    <property type="match status" value="2"/>
</dbReference>
<dbReference type="GO" id="GO:0005524">
    <property type="term" value="F:ATP binding"/>
    <property type="evidence" value="ECO:0007669"/>
    <property type="project" value="UniProtKB-KW"/>
</dbReference>
<dbReference type="Gene3D" id="3.40.50.300">
    <property type="entry name" value="P-loop containing nucleotide triphosphate hydrolases"/>
    <property type="match status" value="1"/>
</dbReference>
<feature type="region of interest" description="Disordered" evidence="9">
    <location>
        <begin position="681"/>
        <end position="709"/>
    </location>
</feature>
<feature type="compositionally biased region" description="Basic and acidic residues" evidence="9">
    <location>
        <begin position="53"/>
        <end position="69"/>
    </location>
</feature>